<keyword evidence="2" id="KW-0227">DNA damage</keyword>
<feature type="domain" description="BRCT" evidence="5">
    <location>
        <begin position="881"/>
        <end position="968"/>
    </location>
</feature>
<evidence type="ECO:0000256" key="1">
    <source>
        <dbReference type="ARBA" id="ARBA00004123"/>
    </source>
</evidence>
<dbReference type="SMART" id="SM00292">
    <property type="entry name" value="BRCT"/>
    <property type="match status" value="2"/>
</dbReference>
<sequence length="985" mass="109242">MEREDSEDKTLLGCLDRLEAHEQTFVKDIKVACVEAFYEESRIYESMADSNVSLVEAACLPCWTMFPQFLEVHEALLQKVRTFSSLDVLGRAQRVAESLVEIIPFLAPIHEVYATQFQNACNVASSTSHTLMLPLGIMDEYKLCLAGLQSITKVDLSASFDILNGSVKRKMTDERRQISRKRRLKDKLQPFSVQHQALLFETSLQFFTGRGGSIAQAIGCIYESAVVIFDEVNDKMLLALELSPNIPASVFQASEDDTVVILAKDGCFYLTFSSPDSCSEWMKQLRNHPAINVSPPIQFDLQQLLASIDSFPKAWLVTDTETSNQELQSSTTMWVIHSTNLTPRLHQFYLMKDMIIYGEIKGPRTCQFVGYILGENITVHDPPTAKCRHANAFELEVLQDDSTTSLLVCPVHYETRSQWIEQIRQLKANQTFAESSAESEEVYVLEEPSSVPRLDQVSSHTHAASPQNDRKDDDEKSLASTTCTPEKQTARKLHVDEVARSSSETEIESEDDSLDSMLCAKNPRKRKIIEIHGTEEIDDKDDVESIDDAYCAETPEAKKNSVGFVRPPSAVNSNLEVLPPKPASPEPMRDLISSTQVMEGSAIAFLQRHSPLEPLPPSSAETDQAETKPSVVSPTPETKGIIPQESTLYETLVKSSESLGTTSESVESYPEEAKPDKKGENPNEREDVSEPKAHRAKGRGKQAKATAAKRVKKTKEAIDKPVSASPAEAFIPVENIPRKRKTSVPSTQEMEGGAIQFLRDGPFAATKSTLSSSQVIRIALTGFADPQSLIIKITCIEHAVYEDDVIKATHIVAPSGVLKRTVKILCGISCCLHILDEQWLQTSAKMGHAADEESFCLTDPVKEQLWGCSLRKTMYEHTLAQRQTLLSGHSFYITKHKSVLPPPEDLERIIICAGGKMASVGELDSATIVITSVDAASTAAVKKILKLVQPTQCYTPELLLRCILTQKLALGDYHVELPEKKGRKK</sequence>
<feature type="region of interest" description="Disordered" evidence="4">
    <location>
        <begin position="611"/>
        <end position="719"/>
    </location>
</feature>
<name>A0A6G0XK60_9STRA</name>
<comment type="subcellular location">
    <subcellularLocation>
        <location evidence="1">Nucleus</location>
    </subcellularLocation>
</comment>
<dbReference type="CDD" id="cd18432">
    <property type="entry name" value="BRCT_PAXIP1_rpt6_like"/>
    <property type="match status" value="1"/>
</dbReference>
<feature type="compositionally biased region" description="Basic and acidic residues" evidence="4">
    <location>
        <begin position="671"/>
        <end position="693"/>
    </location>
</feature>
<dbReference type="Pfam" id="PF16589">
    <property type="entry name" value="BRCT_2"/>
    <property type="match status" value="1"/>
</dbReference>
<comment type="caution">
    <text evidence="6">The sequence shown here is derived from an EMBL/GenBank/DDBJ whole genome shotgun (WGS) entry which is preliminary data.</text>
</comment>
<feature type="compositionally biased region" description="Polar residues" evidence="4">
    <location>
        <begin position="478"/>
        <end position="487"/>
    </location>
</feature>
<dbReference type="Proteomes" id="UP000481153">
    <property type="component" value="Unassembled WGS sequence"/>
</dbReference>
<evidence type="ECO:0000313" key="6">
    <source>
        <dbReference type="EMBL" id="KAF0740704.1"/>
    </source>
</evidence>
<feature type="compositionally biased region" description="Polar residues" evidence="4">
    <location>
        <begin position="644"/>
        <end position="666"/>
    </location>
</feature>
<feature type="compositionally biased region" description="Basic residues" evidence="4">
    <location>
        <begin position="694"/>
        <end position="713"/>
    </location>
</feature>
<dbReference type="InterPro" id="IPR036420">
    <property type="entry name" value="BRCT_dom_sf"/>
</dbReference>
<organism evidence="6 7">
    <name type="scientific">Aphanomyces euteiches</name>
    <dbReference type="NCBI Taxonomy" id="100861"/>
    <lineage>
        <taxon>Eukaryota</taxon>
        <taxon>Sar</taxon>
        <taxon>Stramenopiles</taxon>
        <taxon>Oomycota</taxon>
        <taxon>Saprolegniomycetes</taxon>
        <taxon>Saprolegniales</taxon>
        <taxon>Verrucalvaceae</taxon>
        <taxon>Aphanomyces</taxon>
    </lineage>
</organism>
<dbReference type="VEuPathDB" id="FungiDB:AeMF1_010117"/>
<dbReference type="InterPro" id="IPR011993">
    <property type="entry name" value="PH-like_dom_sf"/>
</dbReference>
<dbReference type="PANTHER" id="PTHR23196:SF1">
    <property type="entry name" value="PAX-INTERACTING PROTEIN 1"/>
    <property type="match status" value="1"/>
</dbReference>
<keyword evidence="3" id="KW-0539">Nucleus</keyword>
<feature type="region of interest" description="Disordered" evidence="4">
    <location>
        <begin position="446"/>
        <end position="492"/>
    </location>
</feature>
<evidence type="ECO:0000256" key="4">
    <source>
        <dbReference type="SAM" id="MobiDB-lite"/>
    </source>
</evidence>
<dbReference type="SUPFAM" id="SSF50729">
    <property type="entry name" value="PH domain-like"/>
    <property type="match status" value="1"/>
</dbReference>
<dbReference type="InterPro" id="IPR001357">
    <property type="entry name" value="BRCT_dom"/>
</dbReference>
<dbReference type="GO" id="GO:0005634">
    <property type="term" value="C:nucleus"/>
    <property type="evidence" value="ECO:0007669"/>
    <property type="project" value="UniProtKB-SubCell"/>
</dbReference>
<dbReference type="AlphaFoldDB" id="A0A6G0XK60"/>
<dbReference type="Gene3D" id="3.40.50.10190">
    <property type="entry name" value="BRCT domain"/>
    <property type="match status" value="2"/>
</dbReference>
<proteinExistence type="predicted"/>
<dbReference type="GO" id="GO:0006974">
    <property type="term" value="P:DNA damage response"/>
    <property type="evidence" value="ECO:0007669"/>
    <property type="project" value="UniProtKB-KW"/>
</dbReference>
<dbReference type="InterPro" id="IPR051579">
    <property type="entry name" value="DDR_Transcriptional_Reg"/>
</dbReference>
<dbReference type="PANTHER" id="PTHR23196">
    <property type="entry name" value="PAX TRANSCRIPTION ACTIVATION DOMAIN INTERACTING PROTEIN"/>
    <property type="match status" value="1"/>
</dbReference>
<evidence type="ECO:0000313" key="7">
    <source>
        <dbReference type="Proteomes" id="UP000481153"/>
    </source>
</evidence>
<dbReference type="Gene3D" id="2.30.29.30">
    <property type="entry name" value="Pleckstrin-homology domain (PH domain)/Phosphotyrosine-binding domain (PTB)"/>
    <property type="match status" value="1"/>
</dbReference>
<gene>
    <name evidence="6" type="ORF">Ae201684_003937</name>
</gene>
<dbReference type="EMBL" id="VJMJ01000047">
    <property type="protein sequence ID" value="KAF0740704.1"/>
    <property type="molecule type" value="Genomic_DNA"/>
</dbReference>
<evidence type="ECO:0000259" key="5">
    <source>
        <dbReference type="PROSITE" id="PS50172"/>
    </source>
</evidence>
<protein>
    <recommendedName>
        <fullName evidence="5">BRCT domain-containing protein</fullName>
    </recommendedName>
</protein>
<feature type="compositionally biased region" description="Basic and acidic residues" evidence="4">
    <location>
        <begin position="468"/>
        <end position="477"/>
    </location>
</feature>
<evidence type="ECO:0000256" key="2">
    <source>
        <dbReference type="ARBA" id="ARBA00022763"/>
    </source>
</evidence>
<dbReference type="PROSITE" id="PS50172">
    <property type="entry name" value="BRCT"/>
    <property type="match status" value="2"/>
</dbReference>
<evidence type="ECO:0000256" key="3">
    <source>
        <dbReference type="ARBA" id="ARBA00023242"/>
    </source>
</evidence>
<reference evidence="6 7" key="1">
    <citation type="submission" date="2019-07" db="EMBL/GenBank/DDBJ databases">
        <title>Genomics analysis of Aphanomyces spp. identifies a new class of oomycete effector associated with host adaptation.</title>
        <authorList>
            <person name="Gaulin E."/>
        </authorList>
    </citation>
    <scope>NUCLEOTIDE SEQUENCE [LARGE SCALE GENOMIC DNA]</scope>
    <source>
        <strain evidence="6 7">ATCC 201684</strain>
    </source>
</reference>
<keyword evidence="7" id="KW-1185">Reference proteome</keyword>
<feature type="compositionally biased region" description="Polar residues" evidence="4">
    <location>
        <begin position="456"/>
        <end position="467"/>
    </location>
</feature>
<accession>A0A6G0XK60</accession>
<feature type="domain" description="BRCT" evidence="5">
    <location>
        <begin position="807"/>
        <end position="857"/>
    </location>
</feature>
<dbReference type="SUPFAM" id="SSF52113">
    <property type="entry name" value="BRCT domain"/>
    <property type="match status" value="1"/>
</dbReference>